<dbReference type="InterPro" id="IPR004323">
    <property type="entry name" value="Ion_tolerance_CutA"/>
</dbReference>
<protein>
    <recommendedName>
        <fullName evidence="4">Protein CutA homolog</fullName>
    </recommendedName>
</protein>
<name>A0ABN8MIV9_9CNID</name>
<evidence type="ECO:0000313" key="2">
    <source>
        <dbReference type="EMBL" id="CAH3029649.1"/>
    </source>
</evidence>
<comment type="similarity">
    <text evidence="1">Belongs to the CutA family.</text>
</comment>
<dbReference type="SUPFAM" id="SSF54913">
    <property type="entry name" value="GlnB-like"/>
    <property type="match status" value="1"/>
</dbReference>
<evidence type="ECO:0000313" key="3">
    <source>
        <dbReference type="Proteomes" id="UP001159427"/>
    </source>
</evidence>
<dbReference type="Pfam" id="PF03091">
    <property type="entry name" value="CutA1"/>
    <property type="match status" value="1"/>
</dbReference>
<dbReference type="InterPro" id="IPR015867">
    <property type="entry name" value="N-reg_PII/ATP_PRibTrfase_C"/>
</dbReference>
<dbReference type="PANTHER" id="PTHR23419">
    <property type="entry name" value="DIVALENT CATION TOLERANCE CUTA-RELATED"/>
    <property type="match status" value="1"/>
</dbReference>
<accession>A0ABN8MIV9</accession>
<proteinExistence type="inferred from homology"/>
<dbReference type="Proteomes" id="UP001159427">
    <property type="component" value="Unassembled WGS sequence"/>
</dbReference>
<evidence type="ECO:0008006" key="4">
    <source>
        <dbReference type="Google" id="ProtNLM"/>
    </source>
</evidence>
<dbReference type="EMBL" id="CALNXI010000584">
    <property type="protein sequence ID" value="CAH3029649.1"/>
    <property type="molecule type" value="Genomic_DNA"/>
</dbReference>
<dbReference type="PANTHER" id="PTHR23419:SF8">
    <property type="entry name" value="FI09726P"/>
    <property type="match status" value="1"/>
</dbReference>
<dbReference type="InterPro" id="IPR011322">
    <property type="entry name" value="N-reg_PII-like_a/b"/>
</dbReference>
<reference evidence="2 3" key="1">
    <citation type="submission" date="2022-05" db="EMBL/GenBank/DDBJ databases">
        <authorList>
            <consortium name="Genoscope - CEA"/>
            <person name="William W."/>
        </authorList>
    </citation>
    <scope>NUCLEOTIDE SEQUENCE [LARGE SCALE GENOMIC DNA]</scope>
</reference>
<comment type="caution">
    <text evidence="2">The sequence shown here is derived from an EMBL/GenBank/DDBJ whole genome shotgun (WGS) entry which is preliminary data.</text>
</comment>
<organism evidence="2 3">
    <name type="scientific">Porites evermanni</name>
    <dbReference type="NCBI Taxonomy" id="104178"/>
    <lineage>
        <taxon>Eukaryota</taxon>
        <taxon>Metazoa</taxon>
        <taxon>Cnidaria</taxon>
        <taxon>Anthozoa</taxon>
        <taxon>Hexacorallia</taxon>
        <taxon>Scleractinia</taxon>
        <taxon>Fungiina</taxon>
        <taxon>Poritidae</taxon>
        <taxon>Porites</taxon>
    </lineage>
</organism>
<gene>
    <name evidence="2" type="ORF">PEVE_00036510</name>
</gene>
<sequence length="137" mass="15278">MILLRSFFVASLAGYLRFSSKRVFMATSSSPGDYSSAFVTCPNKDVAKKIASGLVENKIAACVNMIPGITSVYTWEGKVEEDSEVLLMIKTRTSRVTDLTEYVREQHPYEVPEVISMKLGEGNPAYLQWISETVPEK</sequence>
<evidence type="ECO:0000256" key="1">
    <source>
        <dbReference type="ARBA" id="ARBA00010169"/>
    </source>
</evidence>
<keyword evidence="3" id="KW-1185">Reference proteome</keyword>
<dbReference type="Gene3D" id="3.30.70.120">
    <property type="match status" value="1"/>
</dbReference>